<evidence type="ECO:0000256" key="1">
    <source>
        <dbReference type="SAM" id="Phobius"/>
    </source>
</evidence>
<keyword evidence="1" id="KW-0472">Membrane</keyword>
<gene>
    <name evidence="2" type="ORF">GJU40_16700</name>
</gene>
<evidence type="ECO:0000313" key="3">
    <source>
        <dbReference type="Proteomes" id="UP000448867"/>
    </source>
</evidence>
<feature type="transmembrane region" description="Helical" evidence="1">
    <location>
        <begin position="56"/>
        <end position="75"/>
    </location>
</feature>
<comment type="caution">
    <text evidence="2">The sequence shown here is derived from an EMBL/GenBank/DDBJ whole genome shotgun (WGS) entry which is preliminary data.</text>
</comment>
<proteinExistence type="predicted"/>
<reference evidence="2 3" key="1">
    <citation type="submission" date="2019-11" db="EMBL/GenBank/DDBJ databases">
        <title>Bacillus lacus genome.</title>
        <authorList>
            <person name="Allen C.J."/>
            <person name="Newman J.D."/>
        </authorList>
    </citation>
    <scope>NUCLEOTIDE SEQUENCE [LARGE SCALE GENOMIC DNA]</scope>
    <source>
        <strain evidence="2 3">KCTC 33946</strain>
    </source>
</reference>
<dbReference type="RefSeq" id="WP_154309243.1">
    <property type="nucleotide sequence ID" value="NZ_WKKI01000045.1"/>
</dbReference>
<name>A0A7X2J369_9BACI</name>
<protein>
    <submittedName>
        <fullName evidence="2">Uncharacterized protein</fullName>
    </submittedName>
</protein>
<accession>A0A7X2J369</accession>
<keyword evidence="1" id="KW-1133">Transmembrane helix</keyword>
<sequence>MQKFSIVLSVVALLIVSYGLFYTVKVGKMVDSRQSEHDTDINPKVQAHPYLRNPIFLTYLITAALITAYIIYMAVRYAGTY</sequence>
<organism evidence="2 3">
    <name type="scientific">Metabacillus lacus</name>
    <dbReference type="NCBI Taxonomy" id="1983721"/>
    <lineage>
        <taxon>Bacteria</taxon>
        <taxon>Bacillati</taxon>
        <taxon>Bacillota</taxon>
        <taxon>Bacilli</taxon>
        <taxon>Bacillales</taxon>
        <taxon>Bacillaceae</taxon>
        <taxon>Metabacillus</taxon>
    </lineage>
</organism>
<keyword evidence="3" id="KW-1185">Reference proteome</keyword>
<feature type="transmembrane region" description="Helical" evidence="1">
    <location>
        <begin position="6"/>
        <end position="24"/>
    </location>
</feature>
<keyword evidence="1" id="KW-0812">Transmembrane</keyword>
<dbReference type="EMBL" id="WKKI01000045">
    <property type="protein sequence ID" value="MRX73783.1"/>
    <property type="molecule type" value="Genomic_DNA"/>
</dbReference>
<dbReference type="AlphaFoldDB" id="A0A7X2J369"/>
<dbReference type="OrthoDB" id="2454818at2"/>
<evidence type="ECO:0000313" key="2">
    <source>
        <dbReference type="EMBL" id="MRX73783.1"/>
    </source>
</evidence>
<dbReference type="Proteomes" id="UP000448867">
    <property type="component" value="Unassembled WGS sequence"/>
</dbReference>